<protein>
    <submittedName>
        <fullName evidence="2">DUF2834 domain-containing protein</fullName>
    </submittedName>
</protein>
<dbReference type="AlphaFoldDB" id="A0A4S4FWF9"/>
<evidence type="ECO:0000256" key="1">
    <source>
        <dbReference type="SAM" id="Phobius"/>
    </source>
</evidence>
<keyword evidence="1" id="KW-1133">Transmembrane helix</keyword>
<evidence type="ECO:0000313" key="3">
    <source>
        <dbReference type="Proteomes" id="UP000307380"/>
    </source>
</evidence>
<dbReference type="OrthoDB" id="4231743at2"/>
<name>A0A4S4FWF9_9MICO</name>
<reference evidence="2 3" key="1">
    <citation type="submission" date="2019-04" db="EMBL/GenBank/DDBJ databases">
        <authorList>
            <person name="Jiang L."/>
        </authorList>
    </citation>
    <scope>NUCLEOTIDE SEQUENCE [LARGE SCALE GENOMIC DNA]</scope>
    <source>
        <strain evidence="2 3">YIM 131861</strain>
    </source>
</reference>
<feature type="transmembrane region" description="Helical" evidence="1">
    <location>
        <begin position="41"/>
        <end position="67"/>
    </location>
</feature>
<keyword evidence="1" id="KW-0472">Membrane</keyword>
<dbReference type="InterPro" id="IPR021362">
    <property type="entry name" value="DUF2834"/>
</dbReference>
<proteinExistence type="predicted"/>
<accession>A0A4S4FWF9</accession>
<feature type="transmembrane region" description="Helical" evidence="1">
    <location>
        <begin position="79"/>
        <end position="100"/>
    </location>
</feature>
<sequence length="124" mass="13384">MTRGWTPLALVYLVLSIVGLVGTAIYNVLAVLQHRNFFGDWFAGGPAISSLTTDLLVAAVAGSILIIIEARRLGMRRGWLYVVGSALTAFAFTFPLFLAMRERKLAAERGRSSDRTPPPGPPAP</sequence>
<dbReference type="Pfam" id="PF11196">
    <property type="entry name" value="DUF2834"/>
    <property type="match status" value="1"/>
</dbReference>
<gene>
    <name evidence="2" type="ORF">E6C70_09200</name>
</gene>
<comment type="caution">
    <text evidence="2">The sequence shown here is derived from an EMBL/GenBank/DDBJ whole genome shotgun (WGS) entry which is preliminary data.</text>
</comment>
<evidence type="ECO:0000313" key="2">
    <source>
        <dbReference type="EMBL" id="THG34432.1"/>
    </source>
</evidence>
<dbReference type="EMBL" id="SSSN01000005">
    <property type="protein sequence ID" value="THG34432.1"/>
    <property type="molecule type" value="Genomic_DNA"/>
</dbReference>
<keyword evidence="3" id="KW-1185">Reference proteome</keyword>
<dbReference type="RefSeq" id="WP_136424230.1">
    <property type="nucleotide sequence ID" value="NZ_SSSN01000005.1"/>
</dbReference>
<keyword evidence="1" id="KW-0812">Transmembrane</keyword>
<organism evidence="2 3">
    <name type="scientific">Orlajensenia flava</name>
    <dbReference type="NCBI Taxonomy" id="2565934"/>
    <lineage>
        <taxon>Bacteria</taxon>
        <taxon>Bacillati</taxon>
        <taxon>Actinomycetota</taxon>
        <taxon>Actinomycetes</taxon>
        <taxon>Micrococcales</taxon>
        <taxon>Microbacteriaceae</taxon>
        <taxon>Orlajensenia</taxon>
    </lineage>
</organism>
<feature type="transmembrane region" description="Helical" evidence="1">
    <location>
        <begin position="7"/>
        <end position="29"/>
    </location>
</feature>
<dbReference type="Proteomes" id="UP000307380">
    <property type="component" value="Unassembled WGS sequence"/>
</dbReference>